<protein>
    <submittedName>
        <fullName evidence="2">Transcriptional regulator</fullName>
    </submittedName>
</protein>
<dbReference type="RefSeq" id="WP_118970709.1">
    <property type="nucleotide sequence ID" value="NZ_QHCT01000011.1"/>
</dbReference>
<dbReference type="GO" id="GO:0003677">
    <property type="term" value="F:DNA binding"/>
    <property type="evidence" value="ECO:0007669"/>
    <property type="project" value="InterPro"/>
</dbReference>
<organism evidence="2 3">
    <name type="scientific">Leptospira stimsonii</name>
    <dbReference type="NCBI Taxonomy" id="2202203"/>
    <lineage>
        <taxon>Bacteria</taxon>
        <taxon>Pseudomonadati</taxon>
        <taxon>Spirochaetota</taxon>
        <taxon>Spirochaetia</taxon>
        <taxon>Leptospirales</taxon>
        <taxon>Leptospiraceae</taxon>
        <taxon>Leptospira</taxon>
    </lineage>
</organism>
<dbReference type="SUPFAM" id="SSF47413">
    <property type="entry name" value="lambda repressor-like DNA-binding domains"/>
    <property type="match status" value="1"/>
</dbReference>
<feature type="domain" description="HTH cro/C1-type" evidence="1">
    <location>
        <begin position="8"/>
        <end position="62"/>
    </location>
</feature>
<evidence type="ECO:0000313" key="2">
    <source>
        <dbReference type="EMBL" id="RHX84740.1"/>
    </source>
</evidence>
<dbReference type="AlphaFoldDB" id="A0A396YV50"/>
<accession>A0A396YV50</accession>
<gene>
    <name evidence="2" type="ORF">DLM75_22255</name>
</gene>
<evidence type="ECO:0000259" key="1">
    <source>
        <dbReference type="PROSITE" id="PS50943"/>
    </source>
</evidence>
<dbReference type="OrthoDB" id="339488at2"/>
<dbReference type="InterPro" id="IPR001387">
    <property type="entry name" value="Cro/C1-type_HTH"/>
</dbReference>
<comment type="caution">
    <text evidence="2">The sequence shown here is derived from an EMBL/GenBank/DDBJ whole genome shotgun (WGS) entry which is preliminary data.</text>
</comment>
<dbReference type="Gene3D" id="1.10.260.40">
    <property type="entry name" value="lambda repressor-like DNA-binding domains"/>
    <property type="match status" value="1"/>
</dbReference>
<dbReference type="Proteomes" id="UP000265798">
    <property type="component" value="Unassembled WGS sequence"/>
</dbReference>
<reference evidence="3" key="1">
    <citation type="submission" date="2018-05" db="EMBL/GenBank/DDBJ databases">
        <title>Leptospira yasudae sp. nov. and Leptospira stimsonii sp. nov., two pathogenic species of the genus Leptospira isolated from environmental sources.</title>
        <authorList>
            <person name="Casanovas-Massana A."/>
            <person name="Hamond C."/>
            <person name="Santos L.A."/>
            <person name="Hacker K.P."/>
            <person name="Balassiano I."/>
            <person name="Medeiros M.A."/>
            <person name="Reis M.G."/>
            <person name="Ko A.I."/>
            <person name="Wunder E.A."/>
        </authorList>
    </citation>
    <scope>NUCLEOTIDE SEQUENCE [LARGE SCALE GENOMIC DNA]</scope>
    <source>
        <strain evidence="3">Yale</strain>
    </source>
</reference>
<proteinExistence type="predicted"/>
<name>A0A396YV50_9LEPT</name>
<sequence length="126" mass="14485">MEEQNKRLKIILSHFGGNQTEFGKTISKSKQTISSWLSGRFTIPEDSAIIIEMVHGFRREWILRGESPQRVPDFLSRNNELIKSIDSKKGLRELVELLMRLSKKEYEIAQKLLIGLAEGSANRKTL</sequence>
<dbReference type="EMBL" id="QHCT01000011">
    <property type="protein sequence ID" value="RHX84740.1"/>
    <property type="molecule type" value="Genomic_DNA"/>
</dbReference>
<dbReference type="InterPro" id="IPR010982">
    <property type="entry name" value="Lambda_DNA-bd_dom_sf"/>
</dbReference>
<dbReference type="PROSITE" id="PS50943">
    <property type="entry name" value="HTH_CROC1"/>
    <property type="match status" value="1"/>
</dbReference>
<evidence type="ECO:0000313" key="3">
    <source>
        <dbReference type="Proteomes" id="UP000265798"/>
    </source>
</evidence>